<evidence type="ECO:0000313" key="2">
    <source>
        <dbReference type="Proteomes" id="UP001165667"/>
    </source>
</evidence>
<comment type="caution">
    <text evidence="1">The sequence shown here is derived from an EMBL/GenBank/DDBJ whole genome shotgun (WGS) entry which is preliminary data.</text>
</comment>
<dbReference type="EMBL" id="JAMOIM010000014">
    <property type="protein sequence ID" value="MCW6510298.1"/>
    <property type="molecule type" value="Genomic_DNA"/>
</dbReference>
<proteinExistence type="predicted"/>
<dbReference type="AlphaFoldDB" id="A0AA41Z4F5"/>
<protein>
    <submittedName>
        <fullName evidence="1">Uncharacterized protein</fullName>
    </submittedName>
</protein>
<evidence type="ECO:0000313" key="1">
    <source>
        <dbReference type="EMBL" id="MCW6510298.1"/>
    </source>
</evidence>
<dbReference type="RefSeq" id="WP_282586669.1">
    <property type="nucleotide sequence ID" value="NZ_JAMOIM010000014.1"/>
</dbReference>
<accession>A0AA41Z4F5</accession>
<reference evidence="1" key="1">
    <citation type="submission" date="2022-05" db="EMBL/GenBank/DDBJ databases">
        <authorList>
            <person name="Pankratov T."/>
        </authorList>
    </citation>
    <scope>NUCLEOTIDE SEQUENCE</scope>
    <source>
        <strain evidence="1">BP6-180914</strain>
    </source>
</reference>
<name>A0AA41Z4F5_9HYPH</name>
<gene>
    <name evidence="1" type="ORF">M8523_19970</name>
</gene>
<sequence>MLSFSGCNNRIAQFDGCRTFPKCTASIQVNRKHNYRWRRINGIIEPTWHDNNCADADRAPERMGNDAVVYEAREGIDLADAITWANGFACLVTLYLYDEGQGTT</sequence>
<dbReference type="Proteomes" id="UP001165667">
    <property type="component" value="Unassembled WGS sequence"/>
</dbReference>
<keyword evidence="2" id="KW-1185">Reference proteome</keyword>
<organism evidence="1 2">
    <name type="scientific">Lichenifustis flavocetrariae</name>
    <dbReference type="NCBI Taxonomy" id="2949735"/>
    <lineage>
        <taxon>Bacteria</taxon>
        <taxon>Pseudomonadati</taxon>
        <taxon>Pseudomonadota</taxon>
        <taxon>Alphaproteobacteria</taxon>
        <taxon>Hyphomicrobiales</taxon>
        <taxon>Lichenihabitantaceae</taxon>
        <taxon>Lichenifustis</taxon>
    </lineage>
</organism>